<name>A0AAW3JW15_9FIRM</name>
<evidence type="ECO:0000259" key="3">
    <source>
        <dbReference type="Pfam" id="PF21447"/>
    </source>
</evidence>
<dbReference type="RefSeq" id="WP_022015530.1">
    <property type="nucleotide sequence ID" value="NZ_DBGBRS010000052.1"/>
</dbReference>
<dbReference type="InterPro" id="IPR043129">
    <property type="entry name" value="ATPase_NBD"/>
</dbReference>
<dbReference type="GO" id="GO:0016462">
    <property type="term" value="F:pyrophosphatase activity"/>
    <property type="evidence" value="ECO:0007669"/>
    <property type="project" value="TreeGrafter"/>
</dbReference>
<dbReference type="Gene3D" id="1.10.3210.10">
    <property type="entry name" value="Hypothetical protein af1432"/>
    <property type="match status" value="1"/>
</dbReference>
<dbReference type="Gene3D" id="3.30.420.150">
    <property type="entry name" value="Exopolyphosphatase. Domain 2"/>
    <property type="match status" value="1"/>
</dbReference>
<sequence length="523" mass="59913">MAVTIFAAIDVGSHETSMRIYEISKKYGVHEIEYVHHTARLGLETYSTKHISYTTIDKLCNILNGFSEKMKEYDIHDYMIIATSALREADNNLIVLDQVKQRTGFLIKILSNSEQRYLCYKSLALKENSFHSLIKDGTLLVDVGGGSIQLSLYDKKTLIATQNIMLGSLRIQEVLQDMQYKTDNYQNLVYDYIAHGLHTFVQLYLKSRKVKNIIALGNQLQSFVKYMTLHNFGTLKSADDKYEKRNCVNRIEFDDFYKSITSKTPDELAKELNTSLDKASLLLPIAMIYRNILEETDAGQIWISKMTICDGMAADFAEKKEKIAPAFNFTDGILSTARNIAARYRADEAHYRNVEKNCLLLFDAVKKLNNLTKHDRLLLQISAILHNCGNFINMNAVGENSYKIVMSTEIIGLSHKERMMVAYMVRYLDSSFPKYAEISDVFSQQEFIKIAKLNSILLLADAMDRSHKQKFANTTVYLRGSNLFITGKTLYDITLEQGIFDNTSDFFEELYGIKPVLKQKKEF</sequence>
<dbReference type="PANTHER" id="PTHR30005">
    <property type="entry name" value="EXOPOLYPHOSPHATASE"/>
    <property type="match status" value="1"/>
</dbReference>
<proteinExistence type="inferred from homology"/>
<dbReference type="Gene3D" id="3.30.420.40">
    <property type="match status" value="1"/>
</dbReference>
<dbReference type="InterPro" id="IPR003695">
    <property type="entry name" value="Ppx_GppA_N"/>
</dbReference>
<evidence type="ECO:0000313" key="5">
    <source>
        <dbReference type="Proteomes" id="UP000050833"/>
    </source>
</evidence>
<comment type="caution">
    <text evidence="4">The sequence shown here is derived from an EMBL/GenBank/DDBJ whole genome shotgun (WGS) entry which is preliminary data.</text>
</comment>
<dbReference type="InterPro" id="IPR050273">
    <property type="entry name" value="GppA/Ppx_hydrolase"/>
</dbReference>
<evidence type="ECO:0000256" key="1">
    <source>
        <dbReference type="ARBA" id="ARBA00007125"/>
    </source>
</evidence>
<comment type="similarity">
    <text evidence="1">Belongs to the GppA/Ppx family.</text>
</comment>
<dbReference type="PANTHER" id="PTHR30005:SF0">
    <property type="entry name" value="RETROGRADE REGULATION PROTEIN 2"/>
    <property type="match status" value="1"/>
</dbReference>
<dbReference type="InterPro" id="IPR048950">
    <property type="entry name" value="Ppx_GppA_C"/>
</dbReference>
<organism evidence="4 5">
    <name type="scientific">Butyribacter intestini</name>
    <dbReference type="NCBI Taxonomy" id="1703332"/>
    <lineage>
        <taxon>Bacteria</taxon>
        <taxon>Bacillati</taxon>
        <taxon>Bacillota</taxon>
        <taxon>Clostridia</taxon>
        <taxon>Lachnospirales</taxon>
        <taxon>Lachnospiraceae</taxon>
        <taxon>Butyribacter</taxon>
    </lineage>
</organism>
<dbReference type="CDD" id="cd24006">
    <property type="entry name" value="ASKHA_NBD_PPX_GppA"/>
    <property type="match status" value="1"/>
</dbReference>
<dbReference type="SUPFAM" id="SSF53067">
    <property type="entry name" value="Actin-like ATPase domain"/>
    <property type="match status" value="2"/>
</dbReference>
<evidence type="ECO:0000313" key="4">
    <source>
        <dbReference type="EMBL" id="KQC86847.1"/>
    </source>
</evidence>
<feature type="domain" description="Ppx/GppA phosphatase C-terminal" evidence="3">
    <location>
        <begin position="335"/>
        <end position="478"/>
    </location>
</feature>
<feature type="domain" description="Ppx/GppA phosphatase N-terminal" evidence="2">
    <location>
        <begin position="34"/>
        <end position="315"/>
    </location>
</feature>
<keyword evidence="5" id="KW-1185">Reference proteome</keyword>
<gene>
    <name evidence="4" type="ORF">APZ18_06740</name>
</gene>
<dbReference type="Pfam" id="PF02541">
    <property type="entry name" value="Ppx-GppA"/>
    <property type="match status" value="1"/>
</dbReference>
<dbReference type="SUPFAM" id="SSF109604">
    <property type="entry name" value="HD-domain/PDEase-like"/>
    <property type="match status" value="1"/>
</dbReference>
<reference evidence="4 5" key="1">
    <citation type="submission" date="2015-10" db="EMBL/GenBank/DDBJ databases">
        <title>Butyribacter intestini gen. nov., sp. nov., a butyric acid-producing bacterium of the family Lachnospiraceae isolated from the human faeces.</title>
        <authorList>
            <person name="Zou Y."/>
            <person name="Xue W."/>
            <person name="Luo G."/>
            <person name="Lv M."/>
        </authorList>
    </citation>
    <scope>NUCLEOTIDE SEQUENCE [LARGE SCALE GENOMIC DNA]</scope>
    <source>
        <strain evidence="4 5">TF01-11</strain>
    </source>
</reference>
<dbReference type="Proteomes" id="UP000050833">
    <property type="component" value="Unassembled WGS sequence"/>
</dbReference>
<protein>
    <recommendedName>
        <fullName evidence="6">Exopolyphosphatase</fullName>
    </recommendedName>
</protein>
<dbReference type="AlphaFoldDB" id="A0AAW3JW15"/>
<evidence type="ECO:0000259" key="2">
    <source>
        <dbReference type="Pfam" id="PF02541"/>
    </source>
</evidence>
<accession>A0AAW3JW15</accession>
<dbReference type="EMBL" id="LLKB01000001">
    <property type="protein sequence ID" value="KQC86847.1"/>
    <property type="molecule type" value="Genomic_DNA"/>
</dbReference>
<dbReference type="Pfam" id="PF21447">
    <property type="entry name" value="Ppx-GppA_III"/>
    <property type="match status" value="1"/>
</dbReference>
<evidence type="ECO:0008006" key="6">
    <source>
        <dbReference type="Google" id="ProtNLM"/>
    </source>
</evidence>